<dbReference type="InterPro" id="IPR038718">
    <property type="entry name" value="SNF2-like_sf"/>
</dbReference>
<evidence type="ECO:0000313" key="5">
    <source>
        <dbReference type="Proteomes" id="UP000199515"/>
    </source>
</evidence>
<dbReference type="Proteomes" id="UP000199515">
    <property type="component" value="Unassembled WGS sequence"/>
</dbReference>
<proteinExistence type="predicted"/>
<keyword evidence="1" id="KW-0378">Hydrolase</keyword>
<dbReference type="Gene3D" id="3.40.50.10810">
    <property type="entry name" value="Tandem AAA-ATPase domain"/>
    <property type="match status" value="1"/>
</dbReference>
<dbReference type="PANTHER" id="PTHR10799">
    <property type="entry name" value="SNF2/RAD54 HELICASE FAMILY"/>
    <property type="match status" value="1"/>
</dbReference>
<dbReference type="AlphaFoldDB" id="A0A1H3INV7"/>
<sequence length="886" mass="96393">MEITEHTQATYVPSEPPRDGVLALWGDAHGDTPIELLVTAGRAPVRTKVEARVVSMASAIPRLLTADPRASPTVAAWSAAVTAGVDLVSRGRLIPARPPDGDGWRAGPLDADDEARLRELAAALPPEAHALALSGLKRPRLHSPEALVRALWDATADVLARGLSPDGIAGPPGGAELLLRVEPREAFDADGMPGFKVWAVPMLRSLADSSLVADAPEIRRMPDEVGRRFGGQVETQLLLGVRRGARVWPPLGRVQDEPDEFALTDDEVSHLLAYGGRALDEIGITVLWPEALFTRMKAKAGVESPRPDSAATFTLKDLLEFKWQVSLGDEVLTEDEVSMLAEAKRPIVRLRGKWIKADGALLAKLRRPKRALTGSEALGAALTGKLELEGEEIAFAPSPVLTGLAERITSTMDDPVEPSPRLLATLRPYQRAGLTWLAKMTELGLGACLADDMGLGKTVQLIALHLHREALAAGPTLVVCPTSLLGNWEREIARFAPSVPVRRFHGGARNLDDLSPGEIVLATYGVARRDKALAALKWGLVAADEAQHVKNPKSATAKALRRIESDARVALTGTPMENRLAELWSILDWTTPGLLGTLDHFRRTVAKPIERNRDKAATERLATLVRPFLLRRKKTDPDIAPELPSKTETDTYVPLSAEQATLYEAVVRESMEAIQDMSGIERRGEVFKLLTALKQICNHPAQFLKEQGPVTGRSGKLAAFDELLDIILDEGESVLVFSQYVQLLHLLETRLADRGIPSAMLTGASSPAERDDMVRRFQAGEFPVFLLSLKAGGVGLNLTKATQVIHFDRWWNPAVEDQATDRAFRIGQDHPVLVHRLITEGTLEERIAEMVEAKRGLAESVVGSGETWISELSNDELADLVRLGSR</sequence>
<gene>
    <name evidence="4" type="ORF">SAMN05421504_10533</name>
</gene>
<dbReference type="EMBL" id="FNON01000005">
    <property type="protein sequence ID" value="SDY28504.1"/>
    <property type="molecule type" value="Genomic_DNA"/>
</dbReference>
<feature type="domain" description="Helicase C-terminal" evidence="3">
    <location>
        <begin position="719"/>
        <end position="869"/>
    </location>
</feature>
<evidence type="ECO:0000313" key="4">
    <source>
        <dbReference type="EMBL" id="SDY28504.1"/>
    </source>
</evidence>
<dbReference type="InterPro" id="IPR027417">
    <property type="entry name" value="P-loop_NTPase"/>
</dbReference>
<dbReference type="GO" id="GO:0004386">
    <property type="term" value="F:helicase activity"/>
    <property type="evidence" value="ECO:0007669"/>
    <property type="project" value="UniProtKB-KW"/>
</dbReference>
<dbReference type="Pfam" id="PF12419">
    <property type="entry name" value="DUF3670"/>
    <property type="match status" value="1"/>
</dbReference>
<dbReference type="OrthoDB" id="9760715at2"/>
<dbReference type="STRING" id="589385.SAMN05421504_10533"/>
<feature type="domain" description="Helicase ATP-binding" evidence="2">
    <location>
        <begin position="438"/>
        <end position="593"/>
    </location>
</feature>
<dbReference type="GO" id="GO:0005524">
    <property type="term" value="F:ATP binding"/>
    <property type="evidence" value="ECO:0007669"/>
    <property type="project" value="InterPro"/>
</dbReference>
<dbReference type="CDD" id="cd18793">
    <property type="entry name" value="SF2_C_SNF"/>
    <property type="match status" value="1"/>
</dbReference>
<dbReference type="SMART" id="SM00490">
    <property type="entry name" value="HELICc"/>
    <property type="match status" value="1"/>
</dbReference>
<dbReference type="PROSITE" id="PS51192">
    <property type="entry name" value="HELICASE_ATP_BIND_1"/>
    <property type="match status" value="1"/>
</dbReference>
<dbReference type="PROSITE" id="PS51194">
    <property type="entry name" value="HELICASE_CTER"/>
    <property type="match status" value="1"/>
</dbReference>
<keyword evidence="4" id="KW-0067">ATP-binding</keyword>
<reference evidence="4 5" key="1">
    <citation type="submission" date="2016-10" db="EMBL/GenBank/DDBJ databases">
        <authorList>
            <person name="de Groot N.N."/>
        </authorList>
    </citation>
    <scope>NUCLEOTIDE SEQUENCE [LARGE SCALE GENOMIC DNA]</scope>
    <source>
        <strain evidence="4 5">CPCC 202699</strain>
    </source>
</reference>
<dbReference type="CDD" id="cd18012">
    <property type="entry name" value="DEXQc_arch_SWI2_SNF2"/>
    <property type="match status" value="1"/>
</dbReference>
<dbReference type="GO" id="GO:0016787">
    <property type="term" value="F:hydrolase activity"/>
    <property type="evidence" value="ECO:0007669"/>
    <property type="project" value="UniProtKB-KW"/>
</dbReference>
<accession>A0A1H3INV7</accession>
<dbReference type="RefSeq" id="WP_091292073.1">
    <property type="nucleotide sequence ID" value="NZ_FNON01000005.1"/>
</dbReference>
<dbReference type="InterPro" id="IPR000330">
    <property type="entry name" value="SNF2_N"/>
</dbReference>
<dbReference type="FunFam" id="3.40.50.10810:FF:000031">
    <property type="entry name" value="Helicase, SNF2/RAD54 family"/>
    <property type="match status" value="1"/>
</dbReference>
<keyword evidence="4" id="KW-0547">Nucleotide-binding</keyword>
<name>A0A1H3INV7_9PSEU</name>
<keyword evidence="4" id="KW-0347">Helicase</keyword>
<dbReference type="SUPFAM" id="SSF52540">
    <property type="entry name" value="P-loop containing nucleoside triphosphate hydrolases"/>
    <property type="match status" value="2"/>
</dbReference>
<dbReference type="Gene3D" id="3.40.50.300">
    <property type="entry name" value="P-loop containing nucleotide triphosphate hydrolases"/>
    <property type="match status" value="1"/>
</dbReference>
<evidence type="ECO:0000259" key="2">
    <source>
        <dbReference type="PROSITE" id="PS51192"/>
    </source>
</evidence>
<evidence type="ECO:0000259" key="3">
    <source>
        <dbReference type="PROSITE" id="PS51194"/>
    </source>
</evidence>
<keyword evidence="5" id="KW-1185">Reference proteome</keyword>
<dbReference type="InterPro" id="IPR022138">
    <property type="entry name" value="DUF3670"/>
</dbReference>
<dbReference type="Pfam" id="PF00271">
    <property type="entry name" value="Helicase_C"/>
    <property type="match status" value="1"/>
</dbReference>
<dbReference type="SMART" id="SM00487">
    <property type="entry name" value="DEXDc"/>
    <property type="match status" value="1"/>
</dbReference>
<dbReference type="InterPro" id="IPR049730">
    <property type="entry name" value="SNF2/RAD54-like_C"/>
</dbReference>
<dbReference type="InterPro" id="IPR014001">
    <property type="entry name" value="Helicase_ATP-bd"/>
</dbReference>
<dbReference type="FunFam" id="3.40.50.300:FF:000533">
    <property type="entry name" value="Helicase, Snf2 family"/>
    <property type="match status" value="1"/>
</dbReference>
<dbReference type="Pfam" id="PF00176">
    <property type="entry name" value="SNF2-rel_dom"/>
    <property type="match status" value="1"/>
</dbReference>
<protein>
    <submittedName>
        <fullName evidence="4">Superfamily II DNA or RNA helicase, SNF2 family</fullName>
    </submittedName>
</protein>
<organism evidence="4 5">
    <name type="scientific">Amycolatopsis xylanica</name>
    <dbReference type="NCBI Taxonomy" id="589385"/>
    <lineage>
        <taxon>Bacteria</taxon>
        <taxon>Bacillati</taxon>
        <taxon>Actinomycetota</taxon>
        <taxon>Actinomycetes</taxon>
        <taxon>Pseudonocardiales</taxon>
        <taxon>Pseudonocardiaceae</taxon>
        <taxon>Amycolatopsis</taxon>
    </lineage>
</organism>
<dbReference type="InterPro" id="IPR001650">
    <property type="entry name" value="Helicase_C-like"/>
</dbReference>
<evidence type="ECO:0000256" key="1">
    <source>
        <dbReference type="ARBA" id="ARBA00022801"/>
    </source>
</evidence>